<name>A0A318E593_9GAMM</name>
<evidence type="ECO:0008006" key="3">
    <source>
        <dbReference type="Google" id="ProtNLM"/>
    </source>
</evidence>
<dbReference type="Gene3D" id="1.10.645.10">
    <property type="entry name" value="Cytochrome-c3 Hydrogenase, chain B"/>
    <property type="match status" value="1"/>
</dbReference>
<dbReference type="Proteomes" id="UP000248330">
    <property type="component" value="Unassembled WGS sequence"/>
</dbReference>
<dbReference type="AlphaFoldDB" id="A0A318E593"/>
<accession>A0A318E593</accession>
<reference evidence="1 2" key="1">
    <citation type="submission" date="2018-04" db="EMBL/GenBank/DDBJ databases">
        <title>Genomic Encyclopedia of Type Strains, Phase IV (KMG-IV): sequencing the most valuable type-strain genomes for metagenomic binning, comparative biology and taxonomic classification.</title>
        <authorList>
            <person name="Goeker M."/>
        </authorList>
    </citation>
    <scope>NUCLEOTIDE SEQUENCE [LARGE SCALE GENOMIC DNA]</scope>
    <source>
        <strain evidence="1 2">DSM 104150</strain>
    </source>
</reference>
<dbReference type="EMBL" id="QICN01000009">
    <property type="protein sequence ID" value="PXV65663.1"/>
    <property type="molecule type" value="Genomic_DNA"/>
</dbReference>
<protein>
    <recommendedName>
        <fullName evidence="3">Nickel-dependent hydrogenase</fullName>
    </recommendedName>
</protein>
<comment type="caution">
    <text evidence="1">The sequence shown here is derived from an EMBL/GenBank/DDBJ whole genome shotgun (WGS) entry which is preliminary data.</text>
</comment>
<gene>
    <name evidence="1" type="ORF">C8D93_10942</name>
</gene>
<evidence type="ECO:0000313" key="2">
    <source>
        <dbReference type="Proteomes" id="UP000248330"/>
    </source>
</evidence>
<dbReference type="SUPFAM" id="SSF56762">
    <property type="entry name" value="HydB/Nqo4-like"/>
    <property type="match status" value="1"/>
</dbReference>
<keyword evidence="2" id="KW-1185">Reference proteome</keyword>
<dbReference type="OrthoDB" id="9157196at2"/>
<dbReference type="InterPro" id="IPR029014">
    <property type="entry name" value="NiFe-Hase_large"/>
</dbReference>
<evidence type="ECO:0000313" key="1">
    <source>
        <dbReference type="EMBL" id="PXV65663.1"/>
    </source>
</evidence>
<proteinExistence type="predicted"/>
<dbReference type="RefSeq" id="WP_146216625.1">
    <property type="nucleotide sequence ID" value="NZ_CAWNXA010000009.1"/>
</dbReference>
<organism evidence="1 2">
    <name type="scientific">Sinimarinibacterium flocculans</name>
    <dbReference type="NCBI Taxonomy" id="985250"/>
    <lineage>
        <taxon>Bacteria</taxon>
        <taxon>Pseudomonadati</taxon>
        <taxon>Pseudomonadota</taxon>
        <taxon>Gammaproteobacteria</taxon>
        <taxon>Nevskiales</taxon>
        <taxon>Nevskiaceae</taxon>
        <taxon>Sinimarinibacterium</taxon>
    </lineage>
</organism>
<sequence>MNVAAAADRVLVLRPGVSPSVAPLRALPLRFLRGMGEAQAGPMLERLLSLCGPAHRVAARLAWAALRDGAASPTPAQCSALRHTALREHLRHLWLDWPQHLAGRQVDADGLAALGGLWRALDRDEGFAAALGVQLLGAPLREWLRWRRQADASVALAALRRAPGAPAQALAGVAEDARRLRLSIDDTLETLTPDAWPALARAAFADDGFAECPRVAGRVAQTGAWARAVRRGGLPPADALGRLLGRLDDLAALALDDDGLRGGACAVDARHALAWVETARGVLVHLLAVDACGNVDQYRVVAPTQWNFHPDGVLARALAARAPGDPAPTLLAIAGDPCVPFAVEAAARPVVEADACMN</sequence>